<dbReference type="SUPFAM" id="SSF56601">
    <property type="entry name" value="beta-lactamase/transpeptidase-like"/>
    <property type="match status" value="1"/>
</dbReference>
<dbReference type="Proteomes" id="UP000215185">
    <property type="component" value="Chromosome 1"/>
</dbReference>
<dbReference type="GO" id="GO:0008800">
    <property type="term" value="F:beta-lactamase activity"/>
    <property type="evidence" value="ECO:0007669"/>
    <property type="project" value="UniProtKB-EC"/>
</dbReference>
<evidence type="ECO:0000313" key="2">
    <source>
        <dbReference type="EMBL" id="SNU90426.1"/>
    </source>
</evidence>
<dbReference type="Pfam" id="PF13354">
    <property type="entry name" value="Beta-lactamase2"/>
    <property type="match status" value="1"/>
</dbReference>
<dbReference type="AlphaFoldDB" id="A0A239SYL4"/>
<evidence type="ECO:0000259" key="1">
    <source>
        <dbReference type="Pfam" id="PF13354"/>
    </source>
</evidence>
<dbReference type="GO" id="GO:0030655">
    <property type="term" value="P:beta-lactam antibiotic catabolic process"/>
    <property type="evidence" value="ECO:0007669"/>
    <property type="project" value="InterPro"/>
</dbReference>
<accession>A0A239SYL4</accession>
<dbReference type="InterPro" id="IPR012338">
    <property type="entry name" value="Beta-lactam/transpept-like"/>
</dbReference>
<dbReference type="GO" id="GO:0046677">
    <property type="term" value="P:response to antibiotic"/>
    <property type="evidence" value="ECO:0007669"/>
    <property type="project" value="InterPro"/>
</dbReference>
<keyword evidence="2" id="KW-0378">Hydrolase</keyword>
<dbReference type="Gene3D" id="3.40.710.10">
    <property type="entry name" value="DD-peptidase/beta-lactamase superfamily"/>
    <property type="match status" value="1"/>
</dbReference>
<keyword evidence="3" id="KW-1185">Reference proteome</keyword>
<evidence type="ECO:0000313" key="3">
    <source>
        <dbReference type="Proteomes" id="UP000215185"/>
    </source>
</evidence>
<name>A0A239SYL4_9STRE</name>
<dbReference type="eggNOG" id="COG2367">
    <property type="taxonomic scope" value="Bacteria"/>
</dbReference>
<organism evidence="2 3">
    <name type="scientific">Streptococcus merionis</name>
    <dbReference type="NCBI Taxonomy" id="400065"/>
    <lineage>
        <taxon>Bacteria</taxon>
        <taxon>Bacillati</taxon>
        <taxon>Bacillota</taxon>
        <taxon>Bacilli</taxon>
        <taxon>Lactobacillales</taxon>
        <taxon>Streptococcaceae</taxon>
        <taxon>Streptococcus</taxon>
    </lineage>
</organism>
<dbReference type="InterPro" id="IPR045155">
    <property type="entry name" value="Beta-lactam_cat"/>
</dbReference>
<dbReference type="OrthoDB" id="2240388at2"/>
<sequence>MRKVILFFVTSTFFMTTPVDSIEKDFELSNEGQFQLTSPIYSDYYDRIPVNPNVYETLKTFKDINLTETAGNLQPNQKIVISDFKVNDQLQPVFVLENGTFILASAATIFEDKIQSSYLTKDTFWLEKNAMVMTSPIGNEAKKVSKTPAAFSQVTVTEFVTTPRGDFAKIAEGWVSTEYLSAEDNRMEKVQEILSQKYNQADYGIYVQQLETGITAGVNEDKVMYSASTAKLPILYMVQLQLNDGTIKLSDKLKYTEAVHQFDGAYKPEGAGSMPKKADDKEYTIGELIQLTAKKSDNVASNILSYYLTKEFNDTYYRTLDAVTKTRWEMTTRDATAKQAGLVMAALYNLNPNGEVLEALSNTDFDKERIAKNIDVKIAHKVGDAYDFRHDVAIVYTDSPYMIAIFTNNKSYNDITNISDDVYAVLK</sequence>
<dbReference type="InterPro" id="IPR000871">
    <property type="entry name" value="Beta-lactam_class-A"/>
</dbReference>
<gene>
    <name evidence="2" type="ORF">SAMEA4412692_01851</name>
</gene>
<feature type="domain" description="Beta-lactamase class A catalytic" evidence="1">
    <location>
        <begin position="204"/>
        <end position="407"/>
    </location>
</feature>
<dbReference type="EMBL" id="LT906439">
    <property type="protein sequence ID" value="SNU90426.1"/>
    <property type="molecule type" value="Genomic_DNA"/>
</dbReference>
<proteinExistence type="predicted"/>
<protein>
    <submittedName>
        <fullName evidence="2">Beta-lactamase class A</fullName>
        <ecNumber evidence="2">3.5.2.6</ecNumber>
    </submittedName>
</protein>
<reference evidence="2 3" key="1">
    <citation type="submission" date="2017-06" db="EMBL/GenBank/DDBJ databases">
        <authorList>
            <consortium name="Pathogen Informatics"/>
        </authorList>
    </citation>
    <scope>NUCLEOTIDE SEQUENCE [LARGE SCALE GENOMIC DNA]</scope>
    <source>
        <strain evidence="2 3">NCTC13788</strain>
    </source>
</reference>
<dbReference type="RefSeq" id="WP_018373555.1">
    <property type="nucleotide sequence ID" value="NZ_LT906439.1"/>
</dbReference>
<dbReference type="STRING" id="1123308.GCA_000380085_00980"/>
<dbReference type="KEGG" id="smen:SAMEA4412692_1851"/>
<dbReference type="EC" id="3.5.2.6" evidence="2"/>
<dbReference type="PANTHER" id="PTHR35333">
    <property type="entry name" value="BETA-LACTAMASE"/>
    <property type="match status" value="1"/>
</dbReference>
<dbReference type="PANTHER" id="PTHR35333:SF3">
    <property type="entry name" value="BETA-LACTAMASE-TYPE TRANSPEPTIDASE FOLD CONTAINING PROTEIN"/>
    <property type="match status" value="1"/>
</dbReference>